<evidence type="ECO:0000313" key="1">
    <source>
        <dbReference type="EMBL" id="KAK5092882.1"/>
    </source>
</evidence>
<comment type="caution">
    <text evidence="1">The sequence shown here is derived from an EMBL/GenBank/DDBJ whole genome shotgun (WGS) entry which is preliminary data.</text>
</comment>
<accession>A0ABR0KBC8</accession>
<dbReference type="Proteomes" id="UP001345013">
    <property type="component" value="Unassembled WGS sequence"/>
</dbReference>
<protein>
    <submittedName>
        <fullName evidence="1">Uncharacterized protein</fullName>
    </submittedName>
</protein>
<dbReference type="EMBL" id="JAVRRG010000051">
    <property type="protein sequence ID" value="KAK5092882.1"/>
    <property type="molecule type" value="Genomic_DNA"/>
</dbReference>
<organism evidence="1 2">
    <name type="scientific">Lithohypha guttulata</name>
    <dbReference type="NCBI Taxonomy" id="1690604"/>
    <lineage>
        <taxon>Eukaryota</taxon>
        <taxon>Fungi</taxon>
        <taxon>Dikarya</taxon>
        <taxon>Ascomycota</taxon>
        <taxon>Pezizomycotina</taxon>
        <taxon>Eurotiomycetes</taxon>
        <taxon>Chaetothyriomycetidae</taxon>
        <taxon>Chaetothyriales</taxon>
        <taxon>Trichomeriaceae</taxon>
        <taxon>Lithohypha</taxon>
    </lineage>
</organism>
<keyword evidence="2" id="KW-1185">Reference proteome</keyword>
<sequence length="192" mass="22320">MACSPYCLLTSRFERKRSRYSIGKCTFEIPHFKLHEKHRRENPMIGLKHILKLDVLWTPPPERTFTTTAGDDCLLLDLAKLQQLTINVLNRQYIRLQADLTRAEFQEEAVKKLEKIIPSLPRWITRALDAFPQRPGLKLFLVVYVAVGDEQEVLKQDLTSTIRRSPRMMVLGEKPFTKPGMEKCGIDPYFGY</sequence>
<evidence type="ECO:0000313" key="2">
    <source>
        <dbReference type="Proteomes" id="UP001345013"/>
    </source>
</evidence>
<gene>
    <name evidence="1" type="ORF">LTR24_004796</name>
</gene>
<name>A0ABR0KBC8_9EURO</name>
<proteinExistence type="predicted"/>
<reference evidence="1 2" key="1">
    <citation type="submission" date="2023-08" db="EMBL/GenBank/DDBJ databases">
        <title>Black Yeasts Isolated from many extreme environments.</title>
        <authorList>
            <person name="Coleine C."/>
            <person name="Stajich J.E."/>
            <person name="Selbmann L."/>
        </authorList>
    </citation>
    <scope>NUCLEOTIDE SEQUENCE [LARGE SCALE GENOMIC DNA]</scope>
    <source>
        <strain evidence="1 2">CCFEE 5885</strain>
    </source>
</reference>